<evidence type="ECO:0000256" key="3">
    <source>
        <dbReference type="ARBA" id="ARBA00022833"/>
    </source>
</evidence>
<dbReference type="SMART" id="SM00184">
    <property type="entry name" value="RING"/>
    <property type="match status" value="1"/>
</dbReference>
<gene>
    <name evidence="8" type="ORF">PCOR1329_LOCUS72952</name>
</gene>
<evidence type="ECO:0000313" key="8">
    <source>
        <dbReference type="EMBL" id="CAK0893692.1"/>
    </source>
</evidence>
<dbReference type="InterPro" id="IPR001841">
    <property type="entry name" value="Znf_RING"/>
</dbReference>
<dbReference type="Pfam" id="PF13639">
    <property type="entry name" value="zf-RING_2"/>
    <property type="match status" value="1"/>
</dbReference>
<dbReference type="SUPFAM" id="SSF57850">
    <property type="entry name" value="RING/U-box"/>
    <property type="match status" value="1"/>
</dbReference>
<feature type="domain" description="RING-type" evidence="7">
    <location>
        <begin position="259"/>
        <end position="306"/>
    </location>
</feature>
<dbReference type="PANTHER" id="PTHR45969">
    <property type="entry name" value="RING ZINC FINGER PROTEIN-RELATED"/>
    <property type="match status" value="1"/>
</dbReference>
<dbReference type="PROSITE" id="PS50089">
    <property type="entry name" value="ZF_RING_2"/>
    <property type="match status" value="1"/>
</dbReference>
<reference evidence="8" key="1">
    <citation type="submission" date="2023-10" db="EMBL/GenBank/DDBJ databases">
        <authorList>
            <person name="Chen Y."/>
            <person name="Shah S."/>
            <person name="Dougan E. K."/>
            <person name="Thang M."/>
            <person name="Chan C."/>
        </authorList>
    </citation>
    <scope>NUCLEOTIDE SEQUENCE [LARGE SCALE GENOMIC DNA]</scope>
</reference>
<feature type="transmembrane region" description="Helical" evidence="6">
    <location>
        <begin position="186"/>
        <end position="205"/>
    </location>
</feature>
<dbReference type="Gene3D" id="3.30.40.10">
    <property type="entry name" value="Zinc/RING finger domain, C3HC4 (zinc finger)"/>
    <property type="match status" value="1"/>
</dbReference>
<evidence type="ECO:0000256" key="4">
    <source>
        <dbReference type="PROSITE-ProRule" id="PRU00175"/>
    </source>
</evidence>
<evidence type="ECO:0000256" key="2">
    <source>
        <dbReference type="ARBA" id="ARBA00022771"/>
    </source>
</evidence>
<sequence length="328" mass="35768">SLSGSRPPRAWALRGEAAAARHRARAPRALQHHHPPNHPNPTRSRGRCSTARARRPRAGRGWPLPWRGPARAARTRLTGLRPRTCGPRSWPACRPACSRSCICGGLRWIAPDLESSCARAPVAVAADWALLAALMFSTLALGVCCFDKRNRAARVRTAVSVVVPAGFVSSLFKAAGIMLLHPLWCSWFESVWCMSFGLIILTRYVEASEVRRVVAKRAKGSDPAEAEAAVAVVIGKLRVTVLDGGSADDPERGECPTQCAICLSEWCPDDVTRTTPCSHTFHEDCLRAWLTRQMCSRGVQSCAVCRRDLRAPAPEAEDCDLPPRAEAL</sequence>
<evidence type="ECO:0000256" key="1">
    <source>
        <dbReference type="ARBA" id="ARBA00022723"/>
    </source>
</evidence>
<keyword evidence="6" id="KW-0472">Membrane</keyword>
<keyword evidence="6" id="KW-1133">Transmembrane helix</keyword>
<dbReference type="Proteomes" id="UP001189429">
    <property type="component" value="Unassembled WGS sequence"/>
</dbReference>
<proteinExistence type="predicted"/>
<evidence type="ECO:0000259" key="7">
    <source>
        <dbReference type="PROSITE" id="PS50089"/>
    </source>
</evidence>
<feature type="compositionally biased region" description="Low complexity" evidence="5">
    <location>
        <begin position="9"/>
        <end position="18"/>
    </location>
</feature>
<keyword evidence="1" id="KW-0479">Metal-binding</keyword>
<keyword evidence="3" id="KW-0862">Zinc</keyword>
<keyword evidence="6" id="KW-0812">Transmembrane</keyword>
<keyword evidence="2 4" id="KW-0863">Zinc-finger</keyword>
<feature type="transmembrane region" description="Helical" evidence="6">
    <location>
        <begin position="128"/>
        <end position="146"/>
    </location>
</feature>
<comment type="caution">
    <text evidence="8">The sequence shown here is derived from an EMBL/GenBank/DDBJ whole genome shotgun (WGS) entry which is preliminary data.</text>
</comment>
<organism evidence="8 9">
    <name type="scientific">Prorocentrum cordatum</name>
    <dbReference type="NCBI Taxonomy" id="2364126"/>
    <lineage>
        <taxon>Eukaryota</taxon>
        <taxon>Sar</taxon>
        <taxon>Alveolata</taxon>
        <taxon>Dinophyceae</taxon>
        <taxon>Prorocentrales</taxon>
        <taxon>Prorocentraceae</taxon>
        <taxon>Prorocentrum</taxon>
    </lineage>
</organism>
<dbReference type="EMBL" id="CAUYUJ010019790">
    <property type="protein sequence ID" value="CAK0893692.1"/>
    <property type="molecule type" value="Genomic_DNA"/>
</dbReference>
<keyword evidence="9" id="KW-1185">Reference proteome</keyword>
<feature type="non-terminal residue" evidence="8">
    <location>
        <position position="1"/>
    </location>
</feature>
<evidence type="ECO:0000313" key="9">
    <source>
        <dbReference type="Proteomes" id="UP001189429"/>
    </source>
</evidence>
<feature type="transmembrane region" description="Helical" evidence="6">
    <location>
        <begin position="158"/>
        <end position="180"/>
    </location>
</feature>
<evidence type="ECO:0000256" key="6">
    <source>
        <dbReference type="SAM" id="Phobius"/>
    </source>
</evidence>
<protein>
    <recommendedName>
        <fullName evidence="7">RING-type domain-containing protein</fullName>
    </recommendedName>
</protein>
<name>A0ABN9X6S8_9DINO</name>
<feature type="compositionally biased region" description="Basic residues" evidence="5">
    <location>
        <begin position="20"/>
        <end position="36"/>
    </location>
</feature>
<accession>A0ABN9X6S8</accession>
<dbReference type="InterPro" id="IPR013083">
    <property type="entry name" value="Znf_RING/FYVE/PHD"/>
</dbReference>
<feature type="region of interest" description="Disordered" evidence="5">
    <location>
        <begin position="1"/>
        <end position="66"/>
    </location>
</feature>
<evidence type="ECO:0000256" key="5">
    <source>
        <dbReference type="SAM" id="MobiDB-lite"/>
    </source>
</evidence>